<evidence type="ECO:0000256" key="2">
    <source>
        <dbReference type="SAM" id="SignalP"/>
    </source>
</evidence>
<feature type="compositionally biased region" description="Low complexity" evidence="1">
    <location>
        <begin position="172"/>
        <end position="196"/>
    </location>
</feature>
<reference evidence="3" key="1">
    <citation type="submission" date="2021-03" db="EMBL/GenBank/DDBJ databases">
        <title>Evolutionary innovations through gain and loss of genes in the ectomycorrhizal Boletales.</title>
        <authorList>
            <person name="Wu G."/>
            <person name="Miyauchi S."/>
            <person name="Morin E."/>
            <person name="Yang Z.-L."/>
            <person name="Xu J."/>
            <person name="Martin F.M."/>
        </authorList>
    </citation>
    <scope>NUCLEOTIDE SEQUENCE</scope>
    <source>
        <strain evidence="3">BR01</strain>
    </source>
</reference>
<feature type="compositionally biased region" description="Low complexity" evidence="1">
    <location>
        <begin position="205"/>
        <end position="238"/>
    </location>
</feature>
<dbReference type="EMBL" id="JAGFBS010000023">
    <property type="protein sequence ID" value="KAG6373265.1"/>
    <property type="molecule type" value="Genomic_DNA"/>
</dbReference>
<evidence type="ECO:0008006" key="5">
    <source>
        <dbReference type="Google" id="ProtNLM"/>
    </source>
</evidence>
<organism evidence="3 4">
    <name type="scientific">Boletus reticuloceps</name>
    <dbReference type="NCBI Taxonomy" id="495285"/>
    <lineage>
        <taxon>Eukaryota</taxon>
        <taxon>Fungi</taxon>
        <taxon>Dikarya</taxon>
        <taxon>Basidiomycota</taxon>
        <taxon>Agaricomycotina</taxon>
        <taxon>Agaricomycetes</taxon>
        <taxon>Agaricomycetidae</taxon>
        <taxon>Boletales</taxon>
        <taxon>Boletineae</taxon>
        <taxon>Boletaceae</taxon>
        <taxon>Boletoideae</taxon>
        <taxon>Boletus</taxon>
    </lineage>
</organism>
<name>A0A8I3A8A2_9AGAM</name>
<evidence type="ECO:0000313" key="3">
    <source>
        <dbReference type="EMBL" id="KAG6373265.1"/>
    </source>
</evidence>
<evidence type="ECO:0000256" key="1">
    <source>
        <dbReference type="SAM" id="MobiDB-lite"/>
    </source>
</evidence>
<proteinExistence type="predicted"/>
<feature type="signal peptide" evidence="2">
    <location>
        <begin position="1"/>
        <end position="22"/>
    </location>
</feature>
<protein>
    <recommendedName>
        <fullName evidence="5">Glycopeptide</fullName>
    </recommendedName>
</protein>
<keyword evidence="2" id="KW-0732">Signal</keyword>
<dbReference type="AlphaFoldDB" id="A0A8I3A8A2"/>
<feature type="region of interest" description="Disordered" evidence="1">
    <location>
        <begin position="171"/>
        <end position="245"/>
    </location>
</feature>
<gene>
    <name evidence="3" type="ORF">JVT61DRAFT_6892</name>
</gene>
<sequence>MLSSRLLAQVAVPFLLALRANAETHLIKFVNQCGYGTPTLMYNGKNVLTGDTYTSNGPFSGIAYLQTGGCNLNGENCTLLETTLINPTCSGCGSSTDISLIPPHKYSVETSFAYYDAPHCDGKGKICSTPSCTNAAFFAPNDNFVQVACQDNDANLLVAFCADATQLVTGNSTSGGSPPASSMPSGSHSMGPSAPGSMPPPATPTPSMMSSQPGSMPYPTASPTTMSMPTPSSTSTDPGCDEPGV</sequence>
<feature type="chain" id="PRO_5034031808" description="Glycopeptide" evidence="2">
    <location>
        <begin position="23"/>
        <end position="245"/>
    </location>
</feature>
<comment type="caution">
    <text evidence="3">The sequence shown here is derived from an EMBL/GenBank/DDBJ whole genome shotgun (WGS) entry which is preliminary data.</text>
</comment>
<evidence type="ECO:0000313" key="4">
    <source>
        <dbReference type="Proteomes" id="UP000683000"/>
    </source>
</evidence>
<dbReference type="Proteomes" id="UP000683000">
    <property type="component" value="Unassembled WGS sequence"/>
</dbReference>
<dbReference type="OrthoDB" id="3342934at2759"/>
<accession>A0A8I3A8A2</accession>
<keyword evidence="4" id="KW-1185">Reference proteome</keyword>